<feature type="region of interest" description="Disordered" evidence="1">
    <location>
        <begin position="44"/>
        <end position="63"/>
    </location>
</feature>
<organism evidence="2 3">
    <name type="scientific">Gigaspora margarita</name>
    <dbReference type="NCBI Taxonomy" id="4874"/>
    <lineage>
        <taxon>Eukaryota</taxon>
        <taxon>Fungi</taxon>
        <taxon>Fungi incertae sedis</taxon>
        <taxon>Mucoromycota</taxon>
        <taxon>Glomeromycotina</taxon>
        <taxon>Glomeromycetes</taxon>
        <taxon>Diversisporales</taxon>
        <taxon>Gigasporaceae</taxon>
        <taxon>Gigaspora</taxon>
    </lineage>
</organism>
<evidence type="ECO:0000313" key="3">
    <source>
        <dbReference type="Proteomes" id="UP000789901"/>
    </source>
</evidence>
<evidence type="ECO:0000313" key="2">
    <source>
        <dbReference type="EMBL" id="CAG8820336.1"/>
    </source>
</evidence>
<reference evidence="2 3" key="1">
    <citation type="submission" date="2021-06" db="EMBL/GenBank/DDBJ databases">
        <authorList>
            <person name="Kallberg Y."/>
            <person name="Tangrot J."/>
            <person name="Rosling A."/>
        </authorList>
    </citation>
    <scope>NUCLEOTIDE SEQUENCE [LARGE SCALE GENOMIC DNA]</scope>
    <source>
        <strain evidence="2 3">120-4 pot B 10/14</strain>
    </source>
</reference>
<feature type="non-terminal residue" evidence="2">
    <location>
        <position position="75"/>
    </location>
</feature>
<name>A0ABN7W7Y1_GIGMA</name>
<evidence type="ECO:0000256" key="1">
    <source>
        <dbReference type="SAM" id="MobiDB-lite"/>
    </source>
</evidence>
<dbReference type="Proteomes" id="UP000789901">
    <property type="component" value="Unassembled WGS sequence"/>
</dbReference>
<comment type="caution">
    <text evidence="2">The sequence shown here is derived from an EMBL/GenBank/DDBJ whole genome shotgun (WGS) entry which is preliminary data.</text>
</comment>
<keyword evidence="3" id="KW-1185">Reference proteome</keyword>
<accession>A0ABN7W7Y1</accession>
<protein>
    <submittedName>
        <fullName evidence="2">37067_t:CDS:1</fullName>
    </submittedName>
</protein>
<proteinExistence type="predicted"/>
<sequence>MEIPEDLEYLFEILTSSSIVNSSEVKYSNKKIEHDDEKMRYSNKEITESSQIESKIESNDEDVTDEELKTLLKNI</sequence>
<dbReference type="EMBL" id="CAJVQB010033843">
    <property type="protein sequence ID" value="CAG8820336.1"/>
    <property type="molecule type" value="Genomic_DNA"/>
</dbReference>
<gene>
    <name evidence="2" type="ORF">GMARGA_LOCUS27541</name>
</gene>